<dbReference type="RefSeq" id="WP_349246819.1">
    <property type="nucleotide sequence ID" value="NZ_JASCXX010000035.1"/>
</dbReference>
<evidence type="ECO:0000256" key="3">
    <source>
        <dbReference type="RuleBase" id="RU003939"/>
    </source>
</evidence>
<comment type="caution">
    <text evidence="4">The sequence shown here is derived from an EMBL/GenBank/DDBJ whole genome shotgun (WGS) entry which is preliminary data.</text>
</comment>
<dbReference type="GO" id="GO:0003677">
    <property type="term" value="F:DNA binding"/>
    <property type="evidence" value="ECO:0007669"/>
    <property type="project" value="UniProtKB-KW"/>
</dbReference>
<dbReference type="AlphaFoldDB" id="A0AAW6U783"/>
<dbReference type="SMART" id="SM00411">
    <property type="entry name" value="BHL"/>
    <property type="match status" value="1"/>
</dbReference>
<dbReference type="Proteomes" id="UP001431776">
    <property type="component" value="Unassembled WGS sequence"/>
</dbReference>
<dbReference type="PANTHER" id="PTHR33175:SF2">
    <property type="entry name" value="INTEGRATION HOST FACTOR SUBUNIT ALPHA"/>
    <property type="match status" value="1"/>
</dbReference>
<reference evidence="4" key="1">
    <citation type="submission" date="2023-05" db="EMBL/GenBank/DDBJ databases">
        <title>Anaerotaeda fermentans gen. nov., sp. nov., a novel anaerobic planctomycete of the new family within the order Sedimentisphaerales isolated from Taman Peninsula, Russia.</title>
        <authorList>
            <person name="Khomyakova M.A."/>
            <person name="Merkel A.Y."/>
            <person name="Slobodkin A.I."/>
        </authorList>
    </citation>
    <scope>NUCLEOTIDE SEQUENCE</scope>
    <source>
        <strain evidence="4">M17dextr</strain>
    </source>
</reference>
<dbReference type="Pfam" id="PF00216">
    <property type="entry name" value="Bac_DNA_binding"/>
    <property type="match status" value="1"/>
</dbReference>
<dbReference type="Gene3D" id="4.10.520.10">
    <property type="entry name" value="IHF-like DNA-binding proteins"/>
    <property type="match status" value="1"/>
</dbReference>
<evidence type="ECO:0000256" key="1">
    <source>
        <dbReference type="ARBA" id="ARBA00010529"/>
    </source>
</evidence>
<dbReference type="SUPFAM" id="SSF47729">
    <property type="entry name" value="IHF-like DNA-binding proteins"/>
    <property type="match status" value="1"/>
</dbReference>
<dbReference type="PANTHER" id="PTHR33175">
    <property type="entry name" value="DNA-BINDING PROTEIN HU"/>
    <property type="match status" value="1"/>
</dbReference>
<dbReference type="EMBL" id="JASCXX010000035">
    <property type="protein sequence ID" value="MDI6451411.1"/>
    <property type="molecule type" value="Genomic_DNA"/>
</dbReference>
<comment type="similarity">
    <text evidence="1 3">Belongs to the bacterial histone-like protein family.</text>
</comment>
<evidence type="ECO:0000256" key="2">
    <source>
        <dbReference type="ARBA" id="ARBA00023125"/>
    </source>
</evidence>
<accession>A0AAW6U783</accession>
<dbReference type="CDD" id="cd13832">
    <property type="entry name" value="IHF"/>
    <property type="match status" value="1"/>
</dbReference>
<name>A0AAW6U783_9BACT</name>
<protein>
    <submittedName>
        <fullName evidence="4">HU family DNA-binding protein</fullName>
    </submittedName>
</protein>
<dbReference type="GO" id="GO:0005829">
    <property type="term" value="C:cytosol"/>
    <property type="evidence" value="ECO:0007669"/>
    <property type="project" value="TreeGrafter"/>
</dbReference>
<keyword evidence="2 4" id="KW-0238">DNA-binding</keyword>
<dbReference type="GO" id="GO:0030527">
    <property type="term" value="F:structural constituent of chromatin"/>
    <property type="evidence" value="ECO:0007669"/>
    <property type="project" value="InterPro"/>
</dbReference>
<dbReference type="InterPro" id="IPR010992">
    <property type="entry name" value="IHF-like_DNA-bd_dom_sf"/>
</dbReference>
<sequence length="72" mass="7968">MAPTKRDLVACIAESTGATHTCAKAVVQAFLDEVSHELARGNRIELRDFGVFETRVVAPRMAQNPKTLEQDR</sequence>
<evidence type="ECO:0000313" key="4">
    <source>
        <dbReference type="EMBL" id="MDI6451411.1"/>
    </source>
</evidence>
<organism evidence="4 5">
    <name type="scientific">Anaerobaca lacustris</name>
    <dbReference type="NCBI Taxonomy" id="3044600"/>
    <lineage>
        <taxon>Bacteria</taxon>
        <taxon>Pseudomonadati</taxon>
        <taxon>Planctomycetota</taxon>
        <taxon>Phycisphaerae</taxon>
        <taxon>Sedimentisphaerales</taxon>
        <taxon>Anaerobacaceae</taxon>
        <taxon>Anaerobaca</taxon>
    </lineage>
</organism>
<proteinExistence type="inferred from homology"/>
<dbReference type="InterPro" id="IPR000119">
    <property type="entry name" value="Hist_DNA-bd"/>
</dbReference>
<keyword evidence="5" id="KW-1185">Reference proteome</keyword>
<evidence type="ECO:0000313" key="5">
    <source>
        <dbReference type="Proteomes" id="UP001431776"/>
    </source>
</evidence>
<gene>
    <name evidence="4" type="ORF">QJ522_20280</name>
</gene>